<keyword evidence="2 6" id="KW-0853">WD repeat</keyword>
<feature type="region of interest" description="Disordered" evidence="8">
    <location>
        <begin position="51"/>
        <end position="79"/>
    </location>
</feature>
<dbReference type="HAMAP" id="MF_03056">
    <property type="entry name" value="TRM82"/>
    <property type="match status" value="1"/>
</dbReference>
<evidence type="ECO:0000313" key="10">
    <source>
        <dbReference type="Proteomes" id="UP001456524"/>
    </source>
</evidence>
<dbReference type="InterPro" id="IPR028884">
    <property type="entry name" value="Trm82"/>
</dbReference>
<dbReference type="Gene3D" id="2.130.10.10">
    <property type="entry name" value="YVTN repeat-like/Quinoprotein amine dehydrogenase"/>
    <property type="match status" value="1"/>
</dbReference>
<keyword evidence="5 6" id="KW-0539">Nucleus</keyword>
<comment type="pathway">
    <text evidence="6">tRNA modification; N(7)-methylguanine-tRNA biosynthesis.</text>
</comment>
<sequence>MQHPYQCLQVLRSQGSQPVNFLLAASSYKLLNIDLSTGNVLASWSAEPLNISTAEDQPSETPEGPPGKKRKISEDSSRPNIIKLTTSHDGAHVVAITGEDKCVRVFAIAANGELQHVSERSMPKRPCAVIVTDDDQTIITADKFGDVYALPLLQSQEEEDAFLAEAEIAAQKKYAPAATNLTVHTGRNRKALEAQLKQQQQQQTQATATKTKEPLKFKHELLLGHVSMLTDIAGITLDQQDLNAELDELASKSQQLRSYLLTADRDEHIRVSRGQPQTHVIEGFCLGHKDFVSKICFASPQVLVSGGGDDELFVWDWIKGRLLNKVSIQDMVQAIPDDGESVEGGGRERNFAVSGIWGYPQDGKHKSSIMVALEGVAALFAMDARTVHEAGKTKTMAVPLAGNVMDVAVGEGHVFVSVDNVHATGSTSTVRTDKVARLQALKVDEGWQVSSVDMVELRGANDVGTVEVDERDRLGETLYGISKLRKRGGEEQ</sequence>
<dbReference type="SUPFAM" id="SSF50978">
    <property type="entry name" value="WD40 repeat-like"/>
    <property type="match status" value="1"/>
</dbReference>
<feature type="compositionally biased region" description="Polar residues" evidence="8">
    <location>
        <begin position="51"/>
        <end position="60"/>
    </location>
</feature>
<keyword evidence="10" id="KW-1185">Reference proteome</keyword>
<dbReference type="InterPro" id="IPR001680">
    <property type="entry name" value="WD40_rpt"/>
</dbReference>
<evidence type="ECO:0000313" key="9">
    <source>
        <dbReference type="EMBL" id="KAK8175220.1"/>
    </source>
</evidence>
<evidence type="ECO:0000256" key="8">
    <source>
        <dbReference type="SAM" id="MobiDB-lite"/>
    </source>
</evidence>
<reference evidence="9 10" key="1">
    <citation type="journal article" date="2022" name="G3 (Bethesda)">
        <title>Enemy or ally: a genomic approach to elucidate the lifestyle of Phyllosticta citrichinaensis.</title>
        <authorList>
            <person name="Buijs V.A."/>
            <person name="Groenewald J.Z."/>
            <person name="Haridas S."/>
            <person name="LaButti K.M."/>
            <person name="Lipzen A."/>
            <person name="Martin F.M."/>
            <person name="Barry K."/>
            <person name="Grigoriev I.V."/>
            <person name="Crous P.W."/>
            <person name="Seidl M.F."/>
        </authorList>
    </citation>
    <scope>NUCLEOTIDE SEQUENCE [LARGE SCALE GENOMIC DNA]</scope>
    <source>
        <strain evidence="9 10">CBS 129764</strain>
    </source>
</reference>
<keyword evidence="3 6" id="KW-0819">tRNA processing</keyword>
<gene>
    <name evidence="9" type="ORF">IWX90DRAFT_423604</name>
</gene>
<evidence type="ECO:0000256" key="7">
    <source>
        <dbReference type="PROSITE-ProRule" id="PRU00221"/>
    </source>
</evidence>
<feature type="repeat" description="WD" evidence="7">
    <location>
        <begin position="285"/>
        <end position="325"/>
    </location>
</feature>
<comment type="subcellular location">
    <subcellularLocation>
        <location evidence="1 6">Nucleus</location>
    </subcellularLocation>
</comment>
<accession>A0ABR1Y221</accession>
<dbReference type="Proteomes" id="UP001456524">
    <property type="component" value="Unassembled WGS sequence"/>
</dbReference>
<name>A0ABR1Y221_9PEZI</name>
<protein>
    <submittedName>
        <fullName evidence="9">tRNA methyltransferase-like protein</fullName>
    </submittedName>
</protein>
<comment type="function">
    <text evidence="6">Required for the formation of N(7)-methylguanine at position 46 (m7G46) in tRNA. In the complex, it is required to stabilize and induce conformational changes of the catalytic subunit.</text>
</comment>
<dbReference type="EMBL" id="JBBWUH010000002">
    <property type="protein sequence ID" value="KAK8175220.1"/>
    <property type="molecule type" value="Genomic_DNA"/>
</dbReference>
<dbReference type="PROSITE" id="PS50082">
    <property type="entry name" value="WD_REPEATS_2"/>
    <property type="match status" value="1"/>
</dbReference>
<comment type="similarity">
    <text evidence="6">Belongs to the WD repeat TRM82 family.</text>
</comment>
<evidence type="ECO:0000256" key="3">
    <source>
        <dbReference type="ARBA" id="ARBA00022694"/>
    </source>
</evidence>
<dbReference type="PANTHER" id="PTHR16288:SF0">
    <property type="entry name" value="TRNA (GUANINE-N(7)-)-METHYLTRANSFERASE NON-CATALYTIC SUBUNIT WDR4"/>
    <property type="match status" value="1"/>
</dbReference>
<dbReference type="InterPro" id="IPR015943">
    <property type="entry name" value="WD40/YVTN_repeat-like_dom_sf"/>
</dbReference>
<evidence type="ECO:0000256" key="4">
    <source>
        <dbReference type="ARBA" id="ARBA00022737"/>
    </source>
</evidence>
<comment type="caution">
    <text evidence="9">The sequence shown here is derived from an EMBL/GenBank/DDBJ whole genome shotgun (WGS) entry which is preliminary data.</text>
</comment>
<dbReference type="PANTHER" id="PTHR16288">
    <property type="entry name" value="WD40 REPEAT PROTEIN 4"/>
    <property type="match status" value="1"/>
</dbReference>
<evidence type="ECO:0000256" key="6">
    <source>
        <dbReference type="HAMAP-Rule" id="MF_03056"/>
    </source>
</evidence>
<organism evidence="9 10">
    <name type="scientific">Phyllosticta citrichinensis</name>
    <dbReference type="NCBI Taxonomy" id="1130410"/>
    <lineage>
        <taxon>Eukaryota</taxon>
        <taxon>Fungi</taxon>
        <taxon>Dikarya</taxon>
        <taxon>Ascomycota</taxon>
        <taxon>Pezizomycotina</taxon>
        <taxon>Dothideomycetes</taxon>
        <taxon>Dothideomycetes incertae sedis</taxon>
        <taxon>Botryosphaeriales</taxon>
        <taxon>Phyllostictaceae</taxon>
        <taxon>Phyllosticta</taxon>
    </lineage>
</organism>
<dbReference type="SMART" id="SM00320">
    <property type="entry name" value="WD40"/>
    <property type="match status" value="2"/>
</dbReference>
<evidence type="ECO:0000256" key="1">
    <source>
        <dbReference type="ARBA" id="ARBA00004123"/>
    </source>
</evidence>
<dbReference type="InterPro" id="IPR036322">
    <property type="entry name" value="WD40_repeat_dom_sf"/>
</dbReference>
<proteinExistence type="inferred from homology"/>
<keyword evidence="4 6" id="KW-0677">Repeat</keyword>
<evidence type="ECO:0000256" key="2">
    <source>
        <dbReference type="ARBA" id="ARBA00022574"/>
    </source>
</evidence>
<evidence type="ECO:0000256" key="5">
    <source>
        <dbReference type="ARBA" id="ARBA00023242"/>
    </source>
</evidence>